<gene>
    <name evidence="2" type="ORF">PIIN_06506</name>
</gene>
<name>G4TMM6_SERID</name>
<sequence>MAEHHHENTPFPDISTDPSMLPPTANFLHAAPDNADVGQFLRPHVGHENNMRANAELVSRVARRHSPDRAQALGTVIMAILRSPWWNANTHFPTNISHPHASSPVDPFDELVEGPKRKTCTLCGSSNGKACVKYHLAYGH</sequence>
<comment type="caution">
    <text evidence="2">The sequence shown here is derived from an EMBL/GenBank/DDBJ whole genome shotgun (WGS) entry which is preliminary data.</text>
</comment>
<evidence type="ECO:0000313" key="2">
    <source>
        <dbReference type="EMBL" id="CCA72569.1"/>
    </source>
</evidence>
<accession>G4TMM6</accession>
<evidence type="ECO:0000313" key="3">
    <source>
        <dbReference type="Proteomes" id="UP000007148"/>
    </source>
</evidence>
<dbReference type="AlphaFoldDB" id="G4TMM6"/>
<dbReference type="HOGENOM" id="CLU_1938957_0_0_1"/>
<dbReference type="Proteomes" id="UP000007148">
    <property type="component" value="Unassembled WGS sequence"/>
</dbReference>
<organism evidence="2 3">
    <name type="scientific">Serendipita indica (strain DSM 11827)</name>
    <name type="common">Root endophyte fungus</name>
    <name type="synonym">Piriformospora indica</name>
    <dbReference type="NCBI Taxonomy" id="1109443"/>
    <lineage>
        <taxon>Eukaryota</taxon>
        <taxon>Fungi</taxon>
        <taxon>Dikarya</taxon>
        <taxon>Basidiomycota</taxon>
        <taxon>Agaricomycotina</taxon>
        <taxon>Agaricomycetes</taxon>
        <taxon>Sebacinales</taxon>
        <taxon>Serendipitaceae</taxon>
        <taxon>Serendipita</taxon>
    </lineage>
</organism>
<dbReference type="InParanoid" id="G4TMM6"/>
<dbReference type="EMBL" id="CAFZ01000171">
    <property type="protein sequence ID" value="CCA72569.1"/>
    <property type="molecule type" value="Genomic_DNA"/>
</dbReference>
<evidence type="ECO:0000256" key="1">
    <source>
        <dbReference type="SAM" id="MobiDB-lite"/>
    </source>
</evidence>
<reference evidence="2 3" key="1">
    <citation type="journal article" date="2011" name="PLoS Pathog.">
        <title>Endophytic Life Strategies Decoded by Genome and Transcriptome Analyses of the Mutualistic Root Symbiont Piriformospora indica.</title>
        <authorList>
            <person name="Zuccaro A."/>
            <person name="Lahrmann U."/>
            <person name="Guldener U."/>
            <person name="Langen G."/>
            <person name="Pfiffi S."/>
            <person name="Biedenkopf D."/>
            <person name="Wong P."/>
            <person name="Samans B."/>
            <person name="Grimm C."/>
            <person name="Basiewicz M."/>
            <person name="Murat C."/>
            <person name="Martin F."/>
            <person name="Kogel K.H."/>
        </authorList>
    </citation>
    <scope>NUCLEOTIDE SEQUENCE [LARGE SCALE GENOMIC DNA]</scope>
    <source>
        <strain evidence="2 3">DSM 11827</strain>
    </source>
</reference>
<protein>
    <submittedName>
        <fullName evidence="2">Uncharacterized protein</fullName>
    </submittedName>
</protein>
<keyword evidence="3" id="KW-1185">Reference proteome</keyword>
<feature type="region of interest" description="Disordered" evidence="1">
    <location>
        <begin position="1"/>
        <end position="22"/>
    </location>
</feature>
<proteinExistence type="predicted"/>